<dbReference type="InterPro" id="IPR001902">
    <property type="entry name" value="SLC26A/SulP_fam"/>
</dbReference>
<feature type="transmembrane region" description="Helical" evidence="6">
    <location>
        <begin position="82"/>
        <end position="99"/>
    </location>
</feature>
<evidence type="ECO:0000259" key="7">
    <source>
        <dbReference type="PROSITE" id="PS50801"/>
    </source>
</evidence>
<feature type="transmembrane region" description="Helical" evidence="6">
    <location>
        <begin position="451"/>
        <end position="481"/>
    </location>
</feature>
<dbReference type="FunCoup" id="A0A804IEQ6">
    <property type="interactions" value="774"/>
</dbReference>
<feature type="transmembrane region" description="Helical" evidence="6">
    <location>
        <begin position="131"/>
        <end position="152"/>
    </location>
</feature>
<feature type="transmembrane region" description="Helical" evidence="6">
    <location>
        <begin position="105"/>
        <end position="124"/>
    </location>
</feature>
<keyword evidence="2" id="KW-0813">Transport</keyword>
<protein>
    <submittedName>
        <fullName evidence="8">(wild Malaysian banana) hypothetical protein</fullName>
    </submittedName>
</protein>
<evidence type="ECO:0000256" key="5">
    <source>
        <dbReference type="ARBA" id="ARBA00023136"/>
    </source>
</evidence>
<name>A0A804IEQ6_MUSAM</name>
<keyword evidence="4 6" id="KW-1133">Transmembrane helix</keyword>
<dbReference type="InterPro" id="IPR011547">
    <property type="entry name" value="SLC26A/SulP_dom"/>
</dbReference>
<feature type="transmembrane region" description="Helical" evidence="6">
    <location>
        <begin position="320"/>
        <end position="341"/>
    </location>
</feature>
<dbReference type="OrthoDB" id="288203at2759"/>
<feature type="domain" description="STAS" evidence="7">
    <location>
        <begin position="509"/>
        <end position="631"/>
    </location>
</feature>
<feature type="transmembrane region" description="Helical" evidence="6">
    <location>
        <begin position="268"/>
        <end position="289"/>
    </location>
</feature>
<dbReference type="PROSITE" id="PS50801">
    <property type="entry name" value="STAS"/>
    <property type="match status" value="1"/>
</dbReference>
<evidence type="ECO:0000256" key="1">
    <source>
        <dbReference type="ARBA" id="ARBA00004141"/>
    </source>
</evidence>
<reference evidence="8" key="1">
    <citation type="submission" date="2021-03" db="EMBL/GenBank/DDBJ databases">
        <authorList>
            <consortium name="Genoscope - CEA"/>
            <person name="William W."/>
        </authorList>
    </citation>
    <scope>NUCLEOTIDE SEQUENCE</scope>
    <source>
        <strain evidence="8">Doubled-haploid Pahang</strain>
    </source>
</reference>
<reference evidence="9" key="2">
    <citation type="submission" date="2021-05" db="UniProtKB">
        <authorList>
            <consortium name="EnsemblPlants"/>
        </authorList>
    </citation>
    <scope>IDENTIFICATION</scope>
    <source>
        <strain evidence="9">subsp. malaccensis</strain>
    </source>
</reference>
<dbReference type="Gene3D" id="3.30.750.24">
    <property type="entry name" value="STAS domain"/>
    <property type="match status" value="1"/>
</dbReference>
<evidence type="ECO:0000256" key="3">
    <source>
        <dbReference type="ARBA" id="ARBA00022692"/>
    </source>
</evidence>
<dbReference type="Pfam" id="PF01740">
    <property type="entry name" value="STAS"/>
    <property type="match status" value="1"/>
</dbReference>
<dbReference type="EnsemblPlants" id="Ma03_t21480.1">
    <property type="protein sequence ID" value="Ma03_p21480.1"/>
    <property type="gene ID" value="Ma03_g21480"/>
</dbReference>
<dbReference type="SUPFAM" id="SSF52091">
    <property type="entry name" value="SpoIIaa-like"/>
    <property type="match status" value="1"/>
</dbReference>
<keyword evidence="10" id="KW-1185">Reference proteome</keyword>
<evidence type="ECO:0000313" key="10">
    <source>
        <dbReference type="Proteomes" id="UP000012960"/>
    </source>
</evidence>
<keyword evidence="5 6" id="KW-0472">Membrane</keyword>
<dbReference type="GO" id="GO:0055085">
    <property type="term" value="P:transmembrane transport"/>
    <property type="evidence" value="ECO:0000318"/>
    <property type="project" value="GO_Central"/>
</dbReference>
<dbReference type="KEGG" id="mus:103974722"/>
<feature type="transmembrane region" description="Helical" evidence="6">
    <location>
        <begin position="239"/>
        <end position="256"/>
    </location>
</feature>
<evidence type="ECO:0000256" key="2">
    <source>
        <dbReference type="ARBA" id="ARBA00022448"/>
    </source>
</evidence>
<dbReference type="PANTHER" id="PTHR11814">
    <property type="entry name" value="SULFATE TRANSPORTER"/>
    <property type="match status" value="1"/>
</dbReference>
<dbReference type="OMA" id="ICWGLVD"/>
<dbReference type="CDD" id="cd07042">
    <property type="entry name" value="STAS_SulP_like_sulfate_transporter"/>
    <property type="match status" value="1"/>
</dbReference>
<organism evidence="9 10">
    <name type="scientific">Musa acuminata subsp. malaccensis</name>
    <name type="common">Wild banana</name>
    <name type="synonym">Musa malaccensis</name>
    <dbReference type="NCBI Taxonomy" id="214687"/>
    <lineage>
        <taxon>Eukaryota</taxon>
        <taxon>Viridiplantae</taxon>
        <taxon>Streptophyta</taxon>
        <taxon>Embryophyta</taxon>
        <taxon>Tracheophyta</taxon>
        <taxon>Spermatophyta</taxon>
        <taxon>Magnoliopsida</taxon>
        <taxon>Liliopsida</taxon>
        <taxon>Zingiberales</taxon>
        <taxon>Musaceae</taxon>
        <taxon>Musa</taxon>
    </lineage>
</organism>
<dbReference type="InParanoid" id="A0A804IEQ6"/>
<sequence>MEMLELPQQQHHHHRKKVNLTNPRSSFASFRSDLKETFLPDDPFRQLKHQSGCAAACSLAKYLVPMLEWAPRYTLAKFRSDLLAGITIATLAIPQGISYARLANLPPVVGLYVSFVPPLIYGIFGSSMNLAVGNVATVSLLLASMIGSQVSATESPDLYMNLFFTAAFFTGVFEVALGIFRLGILVDFLSRSTITGFMGGTAIIVIMQQLKGVLGLKHFTTKTDVVSVLHFVFSHTSEWRWESVLVGVCFIGLLFLSKYVKAKVPRLFWVPAIAPLLVVVLGGVFAYLVHGEEHGIHIVGPLKKGLNPISITHLKFHSKYFSVLLKAGLVTGFLALSEGIAVGRSLAMLKNEQIDGNKEMIAFGMMNIVGSWFSCYLTTGPFSKSAVNFDAGCKTAMSNVIMSICMMLVLLFLAPLFKYTPLVSLSAIITVAMIGLIEYEKAHHLFKVDKFDFVICMAAFFGVIFFSMIIGLMVSVGLSVIRALLYVARPNTCKLGNIAGTDMYRDIEQYPDCVGIPNMLILKMSSPLYYANASYSRERILRWIETEESIANKNGEELHYLILDMGGVTTIDNTGIGMLQEVYRNLERRQIRVVLANPRLQVAEKLVLAKYIELIGEEWVFLSVNEAVSACHFSLQESRTIDP</sequence>
<gene>
    <name evidence="8" type="ORF">GSMUA_196960.1</name>
</gene>
<dbReference type="AlphaFoldDB" id="A0A804IEQ6"/>
<dbReference type="Gramene" id="Ma03_t21480.1">
    <property type="protein sequence ID" value="Ma03_p21480.1"/>
    <property type="gene ID" value="Ma03_g21480"/>
</dbReference>
<feature type="transmembrane region" description="Helical" evidence="6">
    <location>
        <begin position="361"/>
        <end position="379"/>
    </location>
</feature>
<dbReference type="InterPro" id="IPR002645">
    <property type="entry name" value="STAS_dom"/>
</dbReference>
<feature type="transmembrane region" description="Helical" evidence="6">
    <location>
        <begin position="399"/>
        <end position="417"/>
    </location>
</feature>
<dbReference type="InterPro" id="IPR036513">
    <property type="entry name" value="STAS_dom_sf"/>
</dbReference>
<dbReference type="FunFam" id="3.30.750.24:FF:000002">
    <property type="entry name" value="Sulfate transporter 31"/>
    <property type="match status" value="1"/>
</dbReference>
<evidence type="ECO:0000256" key="4">
    <source>
        <dbReference type="ARBA" id="ARBA00022989"/>
    </source>
</evidence>
<dbReference type="Proteomes" id="UP000012960">
    <property type="component" value="Unplaced"/>
</dbReference>
<dbReference type="GO" id="GO:0022857">
    <property type="term" value="F:transmembrane transporter activity"/>
    <property type="evidence" value="ECO:0000318"/>
    <property type="project" value="GO_Central"/>
</dbReference>
<keyword evidence="3 6" id="KW-0812">Transmembrane</keyword>
<feature type="transmembrane region" description="Helical" evidence="6">
    <location>
        <begin position="192"/>
        <end position="210"/>
    </location>
</feature>
<dbReference type="EMBL" id="HG996468">
    <property type="protein sequence ID" value="CAG1850870.1"/>
    <property type="molecule type" value="Genomic_DNA"/>
</dbReference>
<dbReference type="Pfam" id="PF00916">
    <property type="entry name" value="Sulfate_transp"/>
    <property type="match status" value="1"/>
</dbReference>
<evidence type="ECO:0000313" key="8">
    <source>
        <dbReference type="EMBL" id="CAG1850870.1"/>
    </source>
</evidence>
<dbReference type="GO" id="GO:0005886">
    <property type="term" value="C:plasma membrane"/>
    <property type="evidence" value="ECO:0000318"/>
    <property type="project" value="GO_Central"/>
</dbReference>
<feature type="transmembrane region" description="Helical" evidence="6">
    <location>
        <begin position="422"/>
        <end position="439"/>
    </location>
</feature>
<evidence type="ECO:0000256" key="6">
    <source>
        <dbReference type="SAM" id="Phobius"/>
    </source>
</evidence>
<dbReference type="NCBIfam" id="TIGR00815">
    <property type="entry name" value="sulP"/>
    <property type="match status" value="1"/>
</dbReference>
<feature type="transmembrane region" description="Helical" evidence="6">
    <location>
        <begin position="158"/>
        <end position="180"/>
    </location>
</feature>
<proteinExistence type="predicted"/>
<evidence type="ECO:0000313" key="9">
    <source>
        <dbReference type="EnsemblPlants" id="Ma03_p21480.1"/>
    </source>
</evidence>
<comment type="subcellular location">
    <subcellularLocation>
        <location evidence="1">Membrane</location>
        <topology evidence="1">Multi-pass membrane protein</topology>
    </subcellularLocation>
</comment>
<accession>A0A804IEQ6</accession>